<keyword evidence="1" id="KW-0732">Signal</keyword>
<proteinExistence type="predicted"/>
<evidence type="ECO:0000256" key="1">
    <source>
        <dbReference type="SAM" id="SignalP"/>
    </source>
</evidence>
<protein>
    <submittedName>
        <fullName evidence="3">Uncharacterized protein AlNc14C236G9403</fullName>
    </submittedName>
    <submittedName>
        <fullName evidence="2">Uncharacterized protein AlNc14C34G3048</fullName>
    </submittedName>
</protein>
<organism evidence="2">
    <name type="scientific">Albugo laibachii Nc14</name>
    <dbReference type="NCBI Taxonomy" id="890382"/>
    <lineage>
        <taxon>Eukaryota</taxon>
        <taxon>Sar</taxon>
        <taxon>Stramenopiles</taxon>
        <taxon>Oomycota</taxon>
        <taxon>Peronosporomycetes</taxon>
        <taxon>Albuginales</taxon>
        <taxon>Albuginaceae</taxon>
        <taxon>Albugo</taxon>
    </lineage>
</organism>
<dbReference type="HOGENOM" id="CLU_028713_0_0_1"/>
<reference evidence="2" key="1">
    <citation type="journal article" date="2011" name="PLoS Biol.">
        <title>Gene gain and loss during evolution of obligate parasitism in the white rust pathogen of Arabidopsis thaliana.</title>
        <authorList>
            <person name="Kemen E."/>
            <person name="Gardiner A."/>
            <person name="Schultz-Larsen T."/>
            <person name="Kemen A.C."/>
            <person name="Balmuth A.L."/>
            <person name="Robert-Seilaniantz A."/>
            <person name="Bailey K."/>
            <person name="Holub E."/>
            <person name="Studholme D.J."/>
            <person name="Maclean D."/>
            <person name="Jones J.D."/>
        </authorList>
    </citation>
    <scope>NUCLEOTIDE SEQUENCE</scope>
</reference>
<dbReference type="InterPro" id="IPR011042">
    <property type="entry name" value="6-blade_b-propeller_TolB-like"/>
</dbReference>
<dbReference type="Gene3D" id="2.120.10.30">
    <property type="entry name" value="TolB, C-terminal domain"/>
    <property type="match status" value="1"/>
</dbReference>
<dbReference type="EMBL" id="FR824281">
    <property type="protein sequence ID" value="CCA24385.1"/>
    <property type="molecule type" value="Genomic_DNA"/>
</dbReference>
<dbReference type="AlphaFoldDB" id="F0W8B7"/>
<feature type="chain" id="PRO_5010831127" evidence="1">
    <location>
        <begin position="18"/>
        <end position="468"/>
    </location>
</feature>
<dbReference type="EMBL" id="FR824079">
    <property type="protein sequence ID" value="CCA17372.1"/>
    <property type="molecule type" value="Genomic_DNA"/>
</dbReference>
<evidence type="ECO:0000313" key="3">
    <source>
        <dbReference type="EMBL" id="CCA24385.1"/>
    </source>
</evidence>
<dbReference type="SUPFAM" id="SSF63825">
    <property type="entry name" value="YWTD domain"/>
    <property type="match status" value="1"/>
</dbReference>
<accession>F0W8B7</accession>
<name>F0W8B7_9STRA</name>
<feature type="signal peptide" evidence="1">
    <location>
        <begin position="1"/>
        <end position="17"/>
    </location>
</feature>
<evidence type="ECO:0000313" key="2">
    <source>
        <dbReference type="EMBL" id="CCA17372.1"/>
    </source>
</evidence>
<reference evidence="2" key="2">
    <citation type="submission" date="2011-02" db="EMBL/GenBank/DDBJ databases">
        <authorList>
            <person name="MacLean D."/>
        </authorList>
    </citation>
    <scope>NUCLEOTIDE SEQUENCE</scope>
</reference>
<gene>
    <name evidence="2" type="primary">AlNc14C34G3048</name>
    <name evidence="3" type="synonym">AlNc14C236G9403</name>
    <name evidence="2" type="ORF">ALNC14_035150</name>
    <name evidence="3" type="ORF">ALNC14_105290</name>
</gene>
<sequence>MHWFSLLCWYFLTQTDSFDSIVYFRKHREGSIWSKASRCSHKERLKNLTLETSLCQPLDVIELEGTDQAARFISLSLHSYSRSLYWSDSKSIKRGAIDGYNIQTVVGVIATVRFYGFHLSQEDVRMITIRDVPCLSITKKNDTFVECLGSLPFSQNEWQKLTESDCVLETARGKMKGVTENAEDMERMDAALPTITFISLTMKPVLPRSLAFNPWTESTPSDNSDWLYWSNSADGRLYRTHTRTNALEEIANDVWDLRGIVISKRWNAIFFSLEYKGKLMYKDLNSLHPGTPAILLLENLKAPRGLALNKAQDTMYLTEKTGRIYQVHFYVKGTKLKAFTRNVITLPSITRLDGIAVSDAYLYWAETNWNLIARASLDTLRRQVFIGSRDHANSRRISWPRSIVIAENKIEDTVYFSEYIGRISMFSVGEEVKMIINELKNNGMKDLDLRLQYDSIASTDLLHFFALE</sequence>